<name>A0ABD2B0D4_VESMC</name>
<accession>A0ABD2B0D4</accession>
<dbReference type="EMBL" id="JAYRBN010000107">
    <property type="protein sequence ID" value="KAL2726313.1"/>
    <property type="molecule type" value="Genomic_DNA"/>
</dbReference>
<evidence type="ECO:0000313" key="3">
    <source>
        <dbReference type="Proteomes" id="UP001607303"/>
    </source>
</evidence>
<protein>
    <submittedName>
        <fullName evidence="1">Uncharacterized protein</fullName>
    </submittedName>
</protein>
<dbReference type="EMBL" id="JAYRBN010000002">
    <property type="protein sequence ID" value="KAL2751606.1"/>
    <property type="molecule type" value="Genomic_DNA"/>
</dbReference>
<evidence type="ECO:0000313" key="1">
    <source>
        <dbReference type="EMBL" id="KAL2726313.1"/>
    </source>
</evidence>
<gene>
    <name evidence="2" type="ORF">V1477_000082</name>
    <name evidence="1" type="ORF">V1477_017740</name>
</gene>
<proteinExistence type="predicted"/>
<reference evidence="1 3" key="1">
    <citation type="journal article" date="2024" name="Ann. Entomol. Soc. Am.">
        <title>Genomic analyses of the southern and eastern yellowjacket wasps (Hymenoptera: Vespidae) reveal evolutionary signatures of social life.</title>
        <authorList>
            <person name="Catto M.A."/>
            <person name="Caine P.B."/>
            <person name="Orr S.E."/>
            <person name="Hunt B.G."/>
            <person name="Goodisman M.A.D."/>
        </authorList>
    </citation>
    <scope>NUCLEOTIDE SEQUENCE [LARGE SCALE GENOMIC DNA]</scope>
    <source>
        <strain evidence="1">232</strain>
        <tissue evidence="1">Head and thorax</tissue>
    </source>
</reference>
<comment type="caution">
    <text evidence="1">The sequence shown here is derived from an EMBL/GenBank/DDBJ whole genome shotgun (WGS) entry which is preliminary data.</text>
</comment>
<sequence length="70" mass="8103">MRKYESSLGYTSRADLHGRYHCLFLGVRAADPLVAMTKSDGTRFRMLTQEGRLMCFNEDTTTYRHSEPLL</sequence>
<dbReference type="Proteomes" id="UP001607303">
    <property type="component" value="Unassembled WGS sequence"/>
</dbReference>
<evidence type="ECO:0000313" key="2">
    <source>
        <dbReference type="EMBL" id="KAL2751606.1"/>
    </source>
</evidence>
<keyword evidence="3" id="KW-1185">Reference proteome</keyword>
<organism evidence="1 3">
    <name type="scientific">Vespula maculifrons</name>
    <name type="common">Eastern yellow jacket</name>
    <name type="synonym">Wasp</name>
    <dbReference type="NCBI Taxonomy" id="7453"/>
    <lineage>
        <taxon>Eukaryota</taxon>
        <taxon>Metazoa</taxon>
        <taxon>Ecdysozoa</taxon>
        <taxon>Arthropoda</taxon>
        <taxon>Hexapoda</taxon>
        <taxon>Insecta</taxon>
        <taxon>Pterygota</taxon>
        <taxon>Neoptera</taxon>
        <taxon>Endopterygota</taxon>
        <taxon>Hymenoptera</taxon>
        <taxon>Apocrita</taxon>
        <taxon>Aculeata</taxon>
        <taxon>Vespoidea</taxon>
        <taxon>Vespidae</taxon>
        <taxon>Vespinae</taxon>
        <taxon>Vespula</taxon>
    </lineage>
</organism>
<dbReference type="AlphaFoldDB" id="A0ABD2B0D4"/>